<protein>
    <submittedName>
        <fullName evidence="2">Uncharacterized protein</fullName>
    </submittedName>
</protein>
<dbReference type="KEGG" id="aant:HUK68_16565"/>
<feature type="compositionally biased region" description="Low complexity" evidence="1">
    <location>
        <begin position="54"/>
        <end position="70"/>
    </location>
</feature>
<evidence type="ECO:0000313" key="2">
    <source>
        <dbReference type="EMBL" id="QKV54390.1"/>
    </source>
</evidence>
<dbReference type="Proteomes" id="UP000509579">
    <property type="component" value="Chromosome"/>
</dbReference>
<feature type="compositionally biased region" description="Low complexity" evidence="1">
    <location>
        <begin position="82"/>
        <end position="92"/>
    </location>
</feature>
<dbReference type="RefSeq" id="WP_175505190.1">
    <property type="nucleotide sequence ID" value="NZ_CP054840.1"/>
</dbReference>
<evidence type="ECO:0000313" key="3">
    <source>
        <dbReference type="Proteomes" id="UP000509579"/>
    </source>
</evidence>
<gene>
    <name evidence="2" type="ORF">HUK68_16565</name>
</gene>
<sequence length="204" mass="21568">MRTDRPIHLDVGVPSGNTFDAQPDTAGHADSRSEQQLADQGRALRELLSQQRGAASAAPADSPPASANPAGTTSNPFALFGPAASAADAKPASPVPDAPPAALEQALDRMARRLLVGDGSNGRRGVQIQLDSAELPGVVVDIFEEAGRLLTRFTCSQESARERLCAGARWFADQLAGRLQRDVRVQVQTDDPEDPCLLQVDADH</sequence>
<dbReference type="AlphaFoldDB" id="A0A6N1X952"/>
<keyword evidence="3" id="KW-1185">Reference proteome</keyword>
<proteinExistence type="predicted"/>
<feature type="region of interest" description="Disordered" evidence="1">
    <location>
        <begin position="1"/>
        <end position="99"/>
    </location>
</feature>
<dbReference type="EMBL" id="CP054840">
    <property type="protein sequence ID" value="QKV54390.1"/>
    <property type="molecule type" value="Genomic_DNA"/>
</dbReference>
<reference evidence="2 3" key="1">
    <citation type="submission" date="2020-06" db="EMBL/GenBank/DDBJ databases">
        <title>Acidovorax antarctica sp. nov., isolated from Corinth ice sheet soil, Antarctic Fields Peninsula.</title>
        <authorList>
            <person name="Xu Q."/>
            <person name="Peng F."/>
        </authorList>
    </citation>
    <scope>NUCLEOTIDE SEQUENCE [LARGE SCALE GENOMIC DNA]</scope>
    <source>
        <strain evidence="2 3">16-35-5</strain>
    </source>
</reference>
<evidence type="ECO:0000256" key="1">
    <source>
        <dbReference type="SAM" id="MobiDB-lite"/>
    </source>
</evidence>
<organism evidence="2 3">
    <name type="scientific">Comamonas antarctica</name>
    <dbReference type="NCBI Taxonomy" id="2743470"/>
    <lineage>
        <taxon>Bacteria</taxon>
        <taxon>Pseudomonadati</taxon>
        <taxon>Pseudomonadota</taxon>
        <taxon>Betaproteobacteria</taxon>
        <taxon>Burkholderiales</taxon>
        <taxon>Comamonadaceae</taxon>
        <taxon>Comamonas</taxon>
    </lineage>
</organism>
<name>A0A6N1X952_9BURK</name>
<accession>A0A6N1X952</accession>